<comment type="caution">
    <text evidence="2">The sequence shown here is derived from an EMBL/GenBank/DDBJ whole genome shotgun (WGS) entry which is preliminary data.</text>
</comment>
<dbReference type="EMBL" id="WKFB01000230">
    <property type="protein sequence ID" value="KAF6730822.1"/>
    <property type="molecule type" value="Genomic_DNA"/>
</dbReference>
<evidence type="ECO:0000313" key="3">
    <source>
        <dbReference type="Proteomes" id="UP000646548"/>
    </source>
</evidence>
<feature type="signal peptide" evidence="1">
    <location>
        <begin position="1"/>
        <end position="16"/>
    </location>
</feature>
<reference evidence="2" key="1">
    <citation type="journal article" name="BMC Genomics">
        <title>Long-read sequencing and de novo genome assembly of marine medaka (Oryzias melastigma).</title>
        <authorList>
            <person name="Liang P."/>
            <person name="Saqib H.S.A."/>
            <person name="Ni X."/>
            <person name="Shen Y."/>
        </authorList>
    </citation>
    <scope>NUCLEOTIDE SEQUENCE</scope>
    <source>
        <strain evidence="2">Bigg-433</strain>
    </source>
</reference>
<evidence type="ECO:0000313" key="2">
    <source>
        <dbReference type="EMBL" id="KAF6730822.1"/>
    </source>
</evidence>
<gene>
    <name evidence="2" type="ORF">FQA47_008425</name>
</gene>
<evidence type="ECO:0000256" key="1">
    <source>
        <dbReference type="SAM" id="SignalP"/>
    </source>
</evidence>
<organism evidence="2 3">
    <name type="scientific">Oryzias melastigma</name>
    <name type="common">Marine medaka</name>
    <dbReference type="NCBI Taxonomy" id="30732"/>
    <lineage>
        <taxon>Eukaryota</taxon>
        <taxon>Metazoa</taxon>
        <taxon>Chordata</taxon>
        <taxon>Craniata</taxon>
        <taxon>Vertebrata</taxon>
        <taxon>Euteleostomi</taxon>
        <taxon>Actinopterygii</taxon>
        <taxon>Neopterygii</taxon>
        <taxon>Teleostei</taxon>
        <taxon>Neoteleostei</taxon>
        <taxon>Acanthomorphata</taxon>
        <taxon>Ovalentaria</taxon>
        <taxon>Atherinomorphae</taxon>
        <taxon>Beloniformes</taxon>
        <taxon>Adrianichthyidae</taxon>
        <taxon>Oryziinae</taxon>
        <taxon>Oryzias</taxon>
    </lineage>
</organism>
<name>A0A834CEA9_ORYME</name>
<accession>A0A834CEA9</accession>
<keyword evidence="1" id="KW-0732">Signal</keyword>
<dbReference type="AlphaFoldDB" id="A0A834CEA9"/>
<dbReference type="Proteomes" id="UP000646548">
    <property type="component" value="Unassembled WGS sequence"/>
</dbReference>
<protein>
    <submittedName>
        <fullName evidence="2">Ependymin-2</fullName>
    </submittedName>
</protein>
<proteinExistence type="predicted"/>
<feature type="chain" id="PRO_5032799531" evidence="1">
    <location>
        <begin position="17"/>
        <end position="130"/>
    </location>
</feature>
<sequence>MKLEVVLACLVVSCLAEKPRPCTSPPLLTGELSMYSQDERIGILGKYLYDALGQRVRLFEMGIYENRSFTADVLLHFREVTRTQTPFSASRSSIFCDSTNLPQEFISIPLFSSDFNHWLRITWMHTIKIY</sequence>